<dbReference type="SUPFAM" id="SSF52777">
    <property type="entry name" value="CoA-dependent acyltransferases"/>
    <property type="match status" value="1"/>
</dbReference>
<gene>
    <name evidence="2" type="ORF">DB88DRAFT_357048</name>
</gene>
<dbReference type="InterPro" id="IPR050317">
    <property type="entry name" value="Plant_Fungal_Acyltransferase"/>
</dbReference>
<comment type="caution">
    <text evidence="2">The sequence shown here is derived from an EMBL/GenBank/DDBJ whole genome shotgun (WGS) entry which is preliminary data.</text>
</comment>
<evidence type="ECO:0000313" key="3">
    <source>
        <dbReference type="Proteomes" id="UP001182556"/>
    </source>
</evidence>
<accession>A0AAD9FQD7</accession>
<keyword evidence="3" id="KW-1185">Reference proteome</keyword>
<dbReference type="Proteomes" id="UP001182556">
    <property type="component" value="Unassembled WGS sequence"/>
</dbReference>
<evidence type="ECO:0000313" key="2">
    <source>
        <dbReference type="EMBL" id="KAK1922497.1"/>
    </source>
</evidence>
<sequence length="463" mass="51428">MTAERSPHTVTSLIKPAKVVNPHVPPHSTHIPLPRHSLYQLLTVTSALVFPSLLDLERLQRAISALAGWWPVIAGRLVYAPKTSTTDTHAELSDFSIHLTASDIPLDVVQVETTSPYPLPNHHVVQPDLSPYITPLPLTYSVPGTDTPLLTFRLTQVRPLNASVLGISACHGIVDGRTANRMLHHLSELYRDPRATHLDMIPTFGPSVMSPPAPISTPEAGFYDPCTLTEMFGRIAESATESEPTTIVLTRAEVQNLRRSLGQDVSVSDQDALTGWWVSVLDRLGERVDLLWYAVNYRDLFPDHPLYPSSVSTNFYSEIAFAPFALESRHIPSQSAAQVAVDVRHAIQRLRAEPERWAGYLDHIGHKLEQGRIDQAGLHMIPPAGSAVINSNLMYDWTPTFGQSGSVYYHTEHTCRRFLRVFRANRTHKGVWDGSVELATQIPLGSGAKLVELVQSDKEQWAR</sequence>
<dbReference type="GO" id="GO:0016747">
    <property type="term" value="F:acyltransferase activity, transferring groups other than amino-acyl groups"/>
    <property type="evidence" value="ECO:0007669"/>
    <property type="project" value="TreeGrafter"/>
</dbReference>
<dbReference type="AlphaFoldDB" id="A0AAD9FQD7"/>
<name>A0AAD9FQD7_PAPLA</name>
<organism evidence="2 3">
    <name type="scientific">Papiliotrema laurentii</name>
    <name type="common">Cryptococcus laurentii</name>
    <dbReference type="NCBI Taxonomy" id="5418"/>
    <lineage>
        <taxon>Eukaryota</taxon>
        <taxon>Fungi</taxon>
        <taxon>Dikarya</taxon>
        <taxon>Basidiomycota</taxon>
        <taxon>Agaricomycotina</taxon>
        <taxon>Tremellomycetes</taxon>
        <taxon>Tremellales</taxon>
        <taxon>Rhynchogastremaceae</taxon>
        <taxon>Papiliotrema</taxon>
    </lineage>
</organism>
<proteinExistence type="predicted"/>
<dbReference type="InterPro" id="IPR023213">
    <property type="entry name" value="CAT-like_dom_sf"/>
</dbReference>
<keyword evidence="1" id="KW-0808">Transferase</keyword>
<dbReference type="PANTHER" id="PTHR31642">
    <property type="entry name" value="TRICHOTHECENE 3-O-ACETYLTRANSFERASE"/>
    <property type="match status" value="1"/>
</dbReference>
<dbReference type="EMBL" id="JAODAN010000008">
    <property type="protein sequence ID" value="KAK1922497.1"/>
    <property type="molecule type" value="Genomic_DNA"/>
</dbReference>
<protein>
    <submittedName>
        <fullName evidence="2">Uncharacterized protein</fullName>
    </submittedName>
</protein>
<dbReference type="PANTHER" id="PTHR31642:SF310">
    <property type="entry name" value="FATTY ALCOHOL:CAFFEOYL-COA ACYLTRANSFERASE"/>
    <property type="match status" value="1"/>
</dbReference>
<dbReference type="Gene3D" id="3.30.559.10">
    <property type="entry name" value="Chloramphenicol acetyltransferase-like domain"/>
    <property type="match status" value="1"/>
</dbReference>
<reference evidence="2" key="1">
    <citation type="submission" date="2023-02" db="EMBL/GenBank/DDBJ databases">
        <title>Identification and recombinant expression of a fungal hydrolase from Papiliotrema laurentii that hydrolyzes apple cutin and clears colloidal polyester polyurethane.</title>
        <authorList>
            <consortium name="DOE Joint Genome Institute"/>
            <person name="Roman V.A."/>
            <person name="Bojanowski C."/>
            <person name="Crable B.R."/>
            <person name="Wagner D.N."/>
            <person name="Hung C.S."/>
            <person name="Nadeau L.J."/>
            <person name="Schratz L."/>
            <person name="Haridas S."/>
            <person name="Pangilinan J."/>
            <person name="Lipzen A."/>
            <person name="Na H."/>
            <person name="Yan M."/>
            <person name="Ng V."/>
            <person name="Grigoriev I.V."/>
            <person name="Spatafora J.W."/>
            <person name="Barlow D."/>
            <person name="Biffinger J."/>
            <person name="Kelley-Loughnane N."/>
            <person name="Varaljay V.A."/>
            <person name="Crookes-Goodson W.J."/>
        </authorList>
    </citation>
    <scope>NUCLEOTIDE SEQUENCE</scope>
    <source>
        <strain evidence="2">5307AH</strain>
    </source>
</reference>
<evidence type="ECO:0000256" key="1">
    <source>
        <dbReference type="ARBA" id="ARBA00022679"/>
    </source>
</evidence>